<dbReference type="Proteomes" id="UP001177212">
    <property type="component" value="Unassembled WGS sequence"/>
</dbReference>
<gene>
    <name evidence="1" type="ORF">Q8W34_03630</name>
</gene>
<evidence type="ECO:0000313" key="2">
    <source>
        <dbReference type="Proteomes" id="UP001177212"/>
    </source>
</evidence>
<dbReference type="RefSeq" id="WP_305471399.1">
    <property type="nucleotide sequence ID" value="NZ_JAUYVT010000002.1"/>
</dbReference>
<protein>
    <submittedName>
        <fullName evidence="1">Uncharacterized protein</fullName>
    </submittedName>
</protein>
<sequence>MTLPIGSGFFTGDIPGRVIPAKGVTARPQGLADQAAAQKTNTDYVKTSTEGVELANRLFKTSAKGDNFSQTIYDQPSAKNSKAISTYTEFANLERRAEVQNLIGVDIYA</sequence>
<evidence type="ECO:0000313" key="1">
    <source>
        <dbReference type="EMBL" id="MDP2563705.1"/>
    </source>
</evidence>
<keyword evidence="2" id="KW-1185">Reference proteome</keyword>
<reference evidence="1" key="1">
    <citation type="submission" date="2023-07" db="EMBL/GenBank/DDBJ databases">
        <title>Genome content predicts the carbon catabolic preferences of heterotrophic bacteria.</title>
        <authorList>
            <person name="Gralka M."/>
        </authorList>
    </citation>
    <scope>NUCLEOTIDE SEQUENCE</scope>
    <source>
        <strain evidence="1">4G09</strain>
    </source>
</reference>
<organism evidence="1 2">
    <name type="scientific">Pseudoalteromonas marina</name>
    <dbReference type="NCBI Taxonomy" id="267375"/>
    <lineage>
        <taxon>Bacteria</taxon>
        <taxon>Pseudomonadati</taxon>
        <taxon>Pseudomonadota</taxon>
        <taxon>Gammaproteobacteria</taxon>
        <taxon>Alteromonadales</taxon>
        <taxon>Pseudoalteromonadaceae</taxon>
        <taxon>Pseudoalteromonas</taxon>
    </lineage>
</organism>
<accession>A0ABT9FAN6</accession>
<comment type="caution">
    <text evidence="1">The sequence shown here is derived from an EMBL/GenBank/DDBJ whole genome shotgun (WGS) entry which is preliminary data.</text>
</comment>
<dbReference type="EMBL" id="JAUYVT010000002">
    <property type="protein sequence ID" value="MDP2563705.1"/>
    <property type="molecule type" value="Genomic_DNA"/>
</dbReference>
<name>A0ABT9FAN6_9GAMM</name>
<proteinExistence type="predicted"/>